<dbReference type="Proteomes" id="UP000887565">
    <property type="component" value="Unplaced"/>
</dbReference>
<proteinExistence type="predicted"/>
<organism evidence="1 2">
    <name type="scientific">Romanomermis culicivorax</name>
    <name type="common">Nematode worm</name>
    <dbReference type="NCBI Taxonomy" id="13658"/>
    <lineage>
        <taxon>Eukaryota</taxon>
        <taxon>Metazoa</taxon>
        <taxon>Ecdysozoa</taxon>
        <taxon>Nematoda</taxon>
        <taxon>Enoplea</taxon>
        <taxon>Dorylaimia</taxon>
        <taxon>Mermithida</taxon>
        <taxon>Mermithoidea</taxon>
        <taxon>Mermithidae</taxon>
        <taxon>Romanomermis</taxon>
    </lineage>
</organism>
<keyword evidence="1" id="KW-1185">Reference proteome</keyword>
<name>A0A915KR18_ROMCU</name>
<accession>A0A915KR18</accession>
<reference evidence="2" key="1">
    <citation type="submission" date="2022-11" db="UniProtKB">
        <authorList>
            <consortium name="WormBaseParasite"/>
        </authorList>
    </citation>
    <scope>IDENTIFICATION</scope>
</reference>
<sequence length="86" mass="9683">QNTERLQILGGAAAIPPLAYGEVGETIPTRVQQKWSGSGPVDWLKHQSYGWNVPNLDLAITKTICTPSNFLIDWYQMNQERPDMPE</sequence>
<dbReference type="AlphaFoldDB" id="A0A915KR18"/>
<evidence type="ECO:0000313" key="1">
    <source>
        <dbReference type="Proteomes" id="UP000887565"/>
    </source>
</evidence>
<protein>
    <submittedName>
        <fullName evidence="2">Uncharacterized protein</fullName>
    </submittedName>
</protein>
<evidence type="ECO:0000313" key="2">
    <source>
        <dbReference type="WBParaSite" id="nRc.2.0.1.t40914-RA"/>
    </source>
</evidence>
<dbReference type="WBParaSite" id="nRc.2.0.1.t40914-RA">
    <property type="protein sequence ID" value="nRc.2.0.1.t40914-RA"/>
    <property type="gene ID" value="nRc.2.0.1.g40914"/>
</dbReference>